<dbReference type="AlphaFoldDB" id="A0A183KFY0"/>
<dbReference type="EMBL" id="UZAK01036274">
    <property type="protein sequence ID" value="VDP54660.1"/>
    <property type="molecule type" value="Genomic_DNA"/>
</dbReference>
<reference evidence="4" key="1">
    <citation type="submission" date="2016-06" db="UniProtKB">
        <authorList>
            <consortium name="WormBaseParasite"/>
        </authorList>
    </citation>
    <scope>IDENTIFICATION</scope>
</reference>
<evidence type="ECO:0000313" key="2">
    <source>
        <dbReference type="EMBL" id="VDP54660.1"/>
    </source>
</evidence>
<dbReference type="WBParaSite" id="SCUD_0001392901-mRNA-1">
    <property type="protein sequence ID" value="SCUD_0001392901-mRNA-1"/>
    <property type="gene ID" value="SCUD_0001392901"/>
</dbReference>
<proteinExistence type="predicted"/>
<accession>A0A183KFY0</accession>
<feature type="compositionally biased region" description="Basic and acidic residues" evidence="1">
    <location>
        <begin position="121"/>
        <end position="144"/>
    </location>
</feature>
<evidence type="ECO:0000256" key="1">
    <source>
        <dbReference type="SAM" id="MobiDB-lite"/>
    </source>
</evidence>
<name>A0A183KFY0_9TREM</name>
<gene>
    <name evidence="2" type="ORF">SCUD_LOCUS13926</name>
</gene>
<keyword evidence="3" id="KW-1185">Reference proteome</keyword>
<feature type="region of interest" description="Disordered" evidence="1">
    <location>
        <begin position="109"/>
        <end position="153"/>
    </location>
</feature>
<reference evidence="2 3" key="2">
    <citation type="submission" date="2018-11" db="EMBL/GenBank/DDBJ databases">
        <authorList>
            <consortium name="Pathogen Informatics"/>
        </authorList>
    </citation>
    <scope>NUCLEOTIDE SEQUENCE [LARGE SCALE GENOMIC DNA]</scope>
    <source>
        <strain evidence="2">Dakar</strain>
        <strain evidence="3">Dakar, Senegal</strain>
    </source>
</reference>
<evidence type="ECO:0000313" key="3">
    <source>
        <dbReference type="Proteomes" id="UP000279833"/>
    </source>
</evidence>
<evidence type="ECO:0000313" key="4">
    <source>
        <dbReference type="WBParaSite" id="SCUD_0001392901-mRNA-1"/>
    </source>
</evidence>
<protein>
    <submittedName>
        <fullName evidence="2 4">Uncharacterized protein</fullName>
    </submittedName>
</protein>
<dbReference type="Proteomes" id="UP000279833">
    <property type="component" value="Unassembled WGS sequence"/>
</dbReference>
<sequence>MNDLLKTIQSTPWSEFSIQMSRQFYCIGWKPEELRKPSSRRYRCLLTVCLCKILRICWPDTISNNLLWERINQTPVKEEIRKRRWKWIGHTSRKAPNCVTRQALTWNLEGQRRRGSPKNTLRREMETDKHEKNEQKLDRTRKEGSVQSGLKNANRWPMLHWE</sequence>
<organism evidence="4">
    <name type="scientific">Schistosoma curassoni</name>
    <dbReference type="NCBI Taxonomy" id="6186"/>
    <lineage>
        <taxon>Eukaryota</taxon>
        <taxon>Metazoa</taxon>
        <taxon>Spiralia</taxon>
        <taxon>Lophotrochozoa</taxon>
        <taxon>Platyhelminthes</taxon>
        <taxon>Trematoda</taxon>
        <taxon>Digenea</taxon>
        <taxon>Strigeidida</taxon>
        <taxon>Schistosomatoidea</taxon>
        <taxon>Schistosomatidae</taxon>
        <taxon>Schistosoma</taxon>
    </lineage>
</organism>